<protein>
    <submittedName>
        <fullName evidence="3">Uncharacterized protein</fullName>
    </submittedName>
</protein>
<keyword evidence="2" id="KW-0732">Signal</keyword>
<comment type="caution">
    <text evidence="3">The sequence shown here is derived from an EMBL/GenBank/DDBJ whole genome shotgun (WGS) entry which is preliminary data.</text>
</comment>
<evidence type="ECO:0000256" key="2">
    <source>
        <dbReference type="SAM" id="SignalP"/>
    </source>
</evidence>
<dbReference type="EMBL" id="ATBY01000015">
    <property type="protein sequence ID" value="EPD68368.1"/>
    <property type="molecule type" value="Genomic_DNA"/>
</dbReference>
<sequence length="87" mass="8955">MTVTVGTMFTLTQTAAAATAALSSIVPVPPATPAPAPQPVGAEAPQPLSSEWHPFDPVQEIGEQLQGAIPTAPQVHIGEHGEIIVQR</sequence>
<evidence type="ECO:0000256" key="1">
    <source>
        <dbReference type="SAM" id="MobiDB-lite"/>
    </source>
</evidence>
<proteinExistence type="predicted"/>
<dbReference type="PATRIC" id="fig|1125779.3.peg.1508"/>
<feature type="region of interest" description="Disordered" evidence="1">
    <location>
        <begin position="29"/>
        <end position="54"/>
    </location>
</feature>
<dbReference type="AlphaFoldDB" id="S2YVI3"/>
<evidence type="ECO:0000313" key="4">
    <source>
        <dbReference type="Proteomes" id="UP000014408"/>
    </source>
</evidence>
<feature type="signal peptide" evidence="2">
    <location>
        <begin position="1"/>
        <end position="17"/>
    </location>
</feature>
<accession>S2YVI3</accession>
<dbReference type="Proteomes" id="UP000014408">
    <property type="component" value="Unassembled WGS sequence"/>
</dbReference>
<evidence type="ECO:0000313" key="3">
    <source>
        <dbReference type="EMBL" id="EPD68368.1"/>
    </source>
</evidence>
<feature type="compositionally biased region" description="Pro residues" evidence="1">
    <location>
        <begin position="29"/>
        <end position="38"/>
    </location>
</feature>
<gene>
    <name evidence="3" type="ORF">HMPREF1219_01548</name>
</gene>
<name>S2YVI3_9CORY</name>
<dbReference type="HOGENOM" id="CLU_2478070_0_0_11"/>
<feature type="chain" id="PRO_5004504549" evidence="2">
    <location>
        <begin position="18"/>
        <end position="87"/>
    </location>
</feature>
<organism evidence="3 4">
    <name type="scientific">Corynebacterium pyruviciproducens ATCC BAA-1742</name>
    <dbReference type="NCBI Taxonomy" id="1125779"/>
    <lineage>
        <taxon>Bacteria</taxon>
        <taxon>Bacillati</taxon>
        <taxon>Actinomycetota</taxon>
        <taxon>Actinomycetes</taxon>
        <taxon>Mycobacteriales</taxon>
        <taxon>Corynebacteriaceae</taxon>
        <taxon>Corynebacterium</taxon>
    </lineage>
</organism>
<reference evidence="3 4" key="1">
    <citation type="submission" date="2013-05" db="EMBL/GenBank/DDBJ databases">
        <title>The Genome Sequence of Corynebacterium pyruviciproducens 1773O (ATCC BAA-1742).</title>
        <authorList>
            <consortium name="The Broad Institute Genomics Platform"/>
            <person name="Earl A."/>
            <person name="Ward D."/>
            <person name="Feldgarden M."/>
            <person name="Gevers D."/>
            <person name="Tong J."/>
            <person name="Walker B."/>
            <person name="Young S."/>
            <person name="Zeng Q."/>
            <person name="Gargeya S."/>
            <person name="Fitzgerald M."/>
            <person name="Haas B."/>
            <person name="Abouelleil A."/>
            <person name="Allen A.W."/>
            <person name="Alvarado L."/>
            <person name="Arachchi H.M."/>
            <person name="Berlin A.M."/>
            <person name="Chapman S.B."/>
            <person name="Gainer-Dewar J."/>
            <person name="Goldberg J."/>
            <person name="Griggs A."/>
            <person name="Gujja S."/>
            <person name="Hansen M."/>
            <person name="Howarth C."/>
            <person name="Imamovic A."/>
            <person name="Ireland A."/>
            <person name="Larimer J."/>
            <person name="McCowan C."/>
            <person name="Murphy C."/>
            <person name="Pearson M."/>
            <person name="Poon T.W."/>
            <person name="Priest M."/>
            <person name="Roberts A."/>
            <person name="Saif S."/>
            <person name="Shea T."/>
            <person name="Sisk P."/>
            <person name="Sykes S."/>
            <person name="Wortman J."/>
            <person name="Nusbaum C."/>
            <person name="Birren B."/>
        </authorList>
    </citation>
    <scope>NUCLEOTIDE SEQUENCE [LARGE SCALE GENOMIC DNA]</scope>
    <source>
        <strain evidence="3 4">ATCC BAA-1742</strain>
    </source>
</reference>
<keyword evidence="4" id="KW-1185">Reference proteome</keyword>